<dbReference type="InterPro" id="IPR053779">
    <property type="entry name" value="GlpR"/>
</dbReference>
<feature type="region of interest" description="Disordered" evidence="1">
    <location>
        <begin position="228"/>
        <end position="286"/>
    </location>
</feature>
<feature type="region of interest" description="Disordered" evidence="1">
    <location>
        <begin position="155"/>
        <end position="174"/>
    </location>
</feature>
<comment type="caution">
    <text evidence="3">The sequence shown here is derived from an EMBL/GenBank/DDBJ whole genome shotgun (WGS) entry which is preliminary data.</text>
</comment>
<keyword evidence="2" id="KW-1133">Transmembrane helix</keyword>
<reference evidence="3 4" key="1">
    <citation type="submission" date="2019-08" db="EMBL/GenBank/DDBJ databases">
        <title>Tsukamurella conjunctivitidis sp. nov., Tsukamurella assacharolytica sp. nov. and Tsukamurella sputae sp. nov. isolated from patients with conjunctivitis, bacteraemia (lymphoma) and respiratory infection (sputum) in Hong Kong.</title>
        <authorList>
            <person name="Fok K.M.N."/>
            <person name="Fong J.Y.H."/>
        </authorList>
    </citation>
    <scope>NUCLEOTIDE SEQUENCE [LARGE SCALE GENOMIC DNA]</scope>
    <source>
        <strain evidence="3 4">HKU70</strain>
    </source>
</reference>
<dbReference type="NCBIfam" id="NF045516">
    <property type="entry name" value="GlpR"/>
    <property type="match status" value="1"/>
</dbReference>
<evidence type="ECO:0000256" key="2">
    <source>
        <dbReference type="SAM" id="Phobius"/>
    </source>
</evidence>
<feature type="compositionally biased region" description="Acidic residues" evidence="1">
    <location>
        <begin position="249"/>
        <end position="273"/>
    </location>
</feature>
<proteinExistence type="predicted"/>
<feature type="compositionally biased region" description="Low complexity" evidence="1">
    <location>
        <begin position="194"/>
        <end position="203"/>
    </location>
</feature>
<accession>A0A5C5RTX1</accession>
<dbReference type="OrthoDB" id="3696421at2"/>
<name>A0A5C5RTX1_9ACTN</name>
<organism evidence="3 4">
    <name type="scientific">Tsukamurella sputi</name>
    <dbReference type="NCBI Taxonomy" id="2591848"/>
    <lineage>
        <taxon>Bacteria</taxon>
        <taxon>Bacillati</taxon>
        <taxon>Actinomycetota</taxon>
        <taxon>Actinomycetes</taxon>
        <taxon>Mycobacteriales</taxon>
        <taxon>Tsukamurellaceae</taxon>
        <taxon>Tsukamurella</taxon>
    </lineage>
</organism>
<dbReference type="RefSeq" id="WP_146431524.1">
    <property type="nucleotide sequence ID" value="NZ_VIGV01000001.1"/>
</dbReference>
<dbReference type="Proteomes" id="UP000319792">
    <property type="component" value="Unassembled WGS sequence"/>
</dbReference>
<dbReference type="AlphaFoldDB" id="A0A5C5RTX1"/>
<evidence type="ECO:0008006" key="5">
    <source>
        <dbReference type="Google" id="ProtNLM"/>
    </source>
</evidence>
<feature type="region of interest" description="Disordered" evidence="1">
    <location>
        <begin position="191"/>
        <end position="215"/>
    </location>
</feature>
<feature type="transmembrane region" description="Helical" evidence="2">
    <location>
        <begin position="325"/>
        <end position="346"/>
    </location>
</feature>
<protein>
    <recommendedName>
        <fullName evidence="5">Transmembrane protein</fullName>
    </recommendedName>
</protein>
<evidence type="ECO:0000313" key="3">
    <source>
        <dbReference type="EMBL" id="TWS26516.1"/>
    </source>
</evidence>
<dbReference type="EMBL" id="VIGV01000001">
    <property type="protein sequence ID" value="TWS26516.1"/>
    <property type="molecule type" value="Genomic_DNA"/>
</dbReference>
<feature type="transmembrane region" description="Helical" evidence="2">
    <location>
        <begin position="302"/>
        <end position="319"/>
    </location>
</feature>
<feature type="transmembrane region" description="Helical" evidence="2">
    <location>
        <begin position="6"/>
        <end position="25"/>
    </location>
</feature>
<gene>
    <name evidence="3" type="ORF">FK268_04625</name>
</gene>
<feature type="compositionally biased region" description="Basic and acidic residues" evidence="1">
    <location>
        <begin position="206"/>
        <end position="215"/>
    </location>
</feature>
<evidence type="ECO:0000313" key="4">
    <source>
        <dbReference type="Proteomes" id="UP000319792"/>
    </source>
</evidence>
<evidence type="ECO:0000256" key="1">
    <source>
        <dbReference type="SAM" id="MobiDB-lite"/>
    </source>
</evidence>
<keyword evidence="2" id="KW-0812">Transmembrane</keyword>
<keyword evidence="2" id="KW-0472">Membrane</keyword>
<sequence length="427" mass="47081">MIPQTLLWVGLIVAWLVVLVPMLAARHPKVNQVSDATLKTRLLHRGGSATRAVRRRIRPAATVAEARADEAPADQDHDEDVDGRIVLGKADGAVEAAQLADEEAEAHAYVDSDVDDLHGSSPMDGDTTPIPTVERAAMRAKAKVVDLDDLDAPEAKPVVKAESDAAAPEAEPIVRRVTAPVDEPVAEPVAEIQPAAELPAAELPADEARGEDASRDDAVEFVDEDVDEVPADEQLTEELAPVARPARADDDELDDDELADEYADAEYSAEDGEAEPRRRRGGYDPENDARLTEARFRFRQRVTLVLGVLAVVALGAGLMNVPFAWYGLGAVVLALVVYLTYLRRTVRIESEIRRRRMARLERARRERAREAEVRDGVPAHLRRGGCIVMEIDDEDPAFDHLPRYRAEEFDFLDRPADLREPYERKVG</sequence>
<keyword evidence="4" id="KW-1185">Reference proteome</keyword>